<feature type="compositionally biased region" description="Polar residues" evidence="1">
    <location>
        <begin position="1"/>
        <end position="13"/>
    </location>
</feature>
<evidence type="ECO:0000313" key="3">
    <source>
        <dbReference type="EMBL" id="KAF9155546.1"/>
    </source>
</evidence>
<evidence type="ECO:0000256" key="1">
    <source>
        <dbReference type="SAM" id="MobiDB-lite"/>
    </source>
</evidence>
<feature type="compositionally biased region" description="Polar residues" evidence="1">
    <location>
        <begin position="305"/>
        <end position="316"/>
    </location>
</feature>
<feature type="compositionally biased region" description="Polar residues" evidence="1">
    <location>
        <begin position="249"/>
        <end position="266"/>
    </location>
</feature>
<keyword evidence="4" id="KW-1185">Reference proteome</keyword>
<evidence type="ECO:0000256" key="2">
    <source>
        <dbReference type="SAM" id="Phobius"/>
    </source>
</evidence>
<feature type="region of interest" description="Disordered" evidence="1">
    <location>
        <begin position="395"/>
        <end position="463"/>
    </location>
</feature>
<dbReference type="OrthoDB" id="2449865at2759"/>
<feature type="compositionally biased region" description="Basic and acidic residues" evidence="1">
    <location>
        <begin position="406"/>
        <end position="418"/>
    </location>
</feature>
<keyword evidence="2" id="KW-1133">Transmembrane helix</keyword>
<feature type="region of interest" description="Disordered" evidence="1">
    <location>
        <begin position="1"/>
        <end position="30"/>
    </location>
</feature>
<accession>A0A9P5S5F3</accession>
<dbReference type="Proteomes" id="UP000748756">
    <property type="component" value="Unassembled WGS sequence"/>
</dbReference>
<feature type="transmembrane region" description="Helical" evidence="2">
    <location>
        <begin position="38"/>
        <end position="63"/>
    </location>
</feature>
<feature type="region of interest" description="Disordered" evidence="1">
    <location>
        <begin position="243"/>
        <end position="272"/>
    </location>
</feature>
<sequence>MIYATETTTSLQPTLIPDPRQPPPSSSTFANRSGFHPWQIGLVVALVLILLALCLAAVILTWFRKRRQKLRDQEDKVAGSREPWHDPATAAAVMGPSLGGGRSANGTGIMHPGWHEYNKEAASMTAARGGGGGSGRDILSMDGGYRHVHHHHPDTRYDSNGEMILIGYADPYGGGEDTTDYLGGHLGGNGYVFSGSDDYGLGLDHAMTGAGSEIGGGGAELASYSGSLAGDHLSYNGYNGSHRYPIPPSLQQHVSSNHPQEEQSASPVPRASYEDDYHAAVALRRQLQQQQQQQQYHVFYPQPPRTVTSAAGTSRQPSRDELGTTTSGTTEATEEGLDDYRFNLEKNSKVEHRRQSPHALLVFGHQVVNQDGETGATTAGVGGIVASPLEGPISNAITGAGQGSEEGGKEGGYRRDDLTSEPGTSSGQGGDIGGVNSHERAPSTPSEETAAALSYLDRLRVDS</sequence>
<dbReference type="AlphaFoldDB" id="A0A9P5S5F3"/>
<keyword evidence="2" id="KW-0472">Membrane</keyword>
<comment type="caution">
    <text evidence="3">The sequence shown here is derived from an EMBL/GenBank/DDBJ whole genome shotgun (WGS) entry which is preliminary data.</text>
</comment>
<organism evidence="3 4">
    <name type="scientific">Linnemannia schmuckeri</name>
    <dbReference type="NCBI Taxonomy" id="64567"/>
    <lineage>
        <taxon>Eukaryota</taxon>
        <taxon>Fungi</taxon>
        <taxon>Fungi incertae sedis</taxon>
        <taxon>Mucoromycota</taxon>
        <taxon>Mortierellomycotina</taxon>
        <taxon>Mortierellomycetes</taxon>
        <taxon>Mortierellales</taxon>
        <taxon>Mortierellaceae</taxon>
        <taxon>Linnemannia</taxon>
    </lineage>
</organism>
<dbReference type="EMBL" id="JAAAUQ010000062">
    <property type="protein sequence ID" value="KAF9155546.1"/>
    <property type="molecule type" value="Genomic_DNA"/>
</dbReference>
<feature type="region of interest" description="Disordered" evidence="1">
    <location>
        <begin position="303"/>
        <end position="337"/>
    </location>
</feature>
<reference evidence="3" key="1">
    <citation type="journal article" date="2020" name="Fungal Divers.">
        <title>Resolving the Mortierellaceae phylogeny through synthesis of multi-gene phylogenetics and phylogenomics.</title>
        <authorList>
            <person name="Vandepol N."/>
            <person name="Liber J."/>
            <person name="Desiro A."/>
            <person name="Na H."/>
            <person name="Kennedy M."/>
            <person name="Barry K."/>
            <person name="Grigoriev I.V."/>
            <person name="Miller A.N."/>
            <person name="O'Donnell K."/>
            <person name="Stajich J.E."/>
            <person name="Bonito G."/>
        </authorList>
    </citation>
    <scope>NUCLEOTIDE SEQUENCE</scope>
    <source>
        <strain evidence="3">NRRL 6426</strain>
    </source>
</reference>
<gene>
    <name evidence="3" type="ORF">BG015_009522</name>
</gene>
<keyword evidence="2" id="KW-0812">Transmembrane</keyword>
<protein>
    <submittedName>
        <fullName evidence="3">Uncharacterized protein</fullName>
    </submittedName>
</protein>
<proteinExistence type="predicted"/>
<evidence type="ECO:0000313" key="4">
    <source>
        <dbReference type="Proteomes" id="UP000748756"/>
    </source>
</evidence>
<name>A0A9P5S5F3_9FUNG</name>